<dbReference type="Proteomes" id="UP000095003">
    <property type="component" value="Unassembled WGS sequence"/>
</dbReference>
<evidence type="ECO:0000259" key="8">
    <source>
        <dbReference type="PROSITE" id="PS50928"/>
    </source>
</evidence>
<organism evidence="9 10">
    <name type="scientific">Eisenbergiella tayi</name>
    <dbReference type="NCBI Taxonomy" id="1432052"/>
    <lineage>
        <taxon>Bacteria</taxon>
        <taxon>Bacillati</taxon>
        <taxon>Bacillota</taxon>
        <taxon>Clostridia</taxon>
        <taxon>Lachnospirales</taxon>
        <taxon>Lachnospiraceae</taxon>
        <taxon>Eisenbergiella</taxon>
    </lineage>
</organism>
<dbReference type="PROSITE" id="PS50928">
    <property type="entry name" value="ABC_TM1"/>
    <property type="match status" value="1"/>
</dbReference>
<feature type="transmembrane region" description="Helical" evidence="7">
    <location>
        <begin position="218"/>
        <end position="239"/>
    </location>
</feature>
<keyword evidence="9" id="KW-0762">Sugar transport</keyword>
<evidence type="ECO:0000256" key="1">
    <source>
        <dbReference type="ARBA" id="ARBA00004651"/>
    </source>
</evidence>
<feature type="transmembrane region" description="Helical" evidence="7">
    <location>
        <begin position="75"/>
        <end position="100"/>
    </location>
</feature>
<evidence type="ECO:0000256" key="2">
    <source>
        <dbReference type="ARBA" id="ARBA00022448"/>
    </source>
</evidence>
<dbReference type="CDD" id="cd06261">
    <property type="entry name" value="TM_PBP2"/>
    <property type="match status" value="1"/>
</dbReference>
<dbReference type="InterPro" id="IPR050809">
    <property type="entry name" value="UgpAE/MalFG_permease"/>
</dbReference>
<evidence type="ECO:0000256" key="4">
    <source>
        <dbReference type="ARBA" id="ARBA00022692"/>
    </source>
</evidence>
<dbReference type="PANTHER" id="PTHR43227">
    <property type="entry name" value="BLL4140 PROTEIN"/>
    <property type="match status" value="1"/>
</dbReference>
<proteinExistence type="inferred from homology"/>
<evidence type="ECO:0000313" key="9">
    <source>
        <dbReference type="EMBL" id="ODM11449.1"/>
    </source>
</evidence>
<accession>A0A1E3ARV4</accession>
<dbReference type="SUPFAM" id="SSF161098">
    <property type="entry name" value="MetI-like"/>
    <property type="match status" value="1"/>
</dbReference>
<protein>
    <submittedName>
        <fullName evidence="9">Putative multiple-sugar transport system permease YteP</fullName>
    </submittedName>
</protein>
<dbReference type="RefSeq" id="WP_009253807.1">
    <property type="nucleotide sequence ID" value="NZ_JBKXXQ010000051.1"/>
</dbReference>
<keyword evidence="4 7" id="KW-0812">Transmembrane</keyword>
<gene>
    <name evidence="9" type="primary">yteP_39</name>
    <name evidence="9" type="ORF">BEH84_02058</name>
</gene>
<dbReference type="GO" id="GO:0005886">
    <property type="term" value="C:plasma membrane"/>
    <property type="evidence" value="ECO:0007669"/>
    <property type="project" value="UniProtKB-SubCell"/>
</dbReference>
<evidence type="ECO:0000256" key="5">
    <source>
        <dbReference type="ARBA" id="ARBA00022989"/>
    </source>
</evidence>
<dbReference type="Gene3D" id="1.10.3720.10">
    <property type="entry name" value="MetI-like"/>
    <property type="match status" value="1"/>
</dbReference>
<dbReference type="PATRIC" id="fig|1432052.3.peg.2266"/>
<name>A0A1E3ARV4_9FIRM</name>
<comment type="subcellular location">
    <subcellularLocation>
        <location evidence="1 7">Cell membrane</location>
        <topology evidence="1 7">Multi-pass membrane protein</topology>
    </subcellularLocation>
</comment>
<sequence>MRKNKKMQKRKINTLPYHLMLLPGTVCLFIFSIVPMMGIIIAFQDFVPTMGIRGSEWVGFDNFKYMFQLPDTILIFRNTLVIAVGKIVLTLLASIVFAILLNELQMVKAKKVVQTVAYLPHFLSWVILATIFRDMLDSGGIINQILAGTGIIKEPIVFLGSNATFQPVVILSEVWKEFGYNAVIFIAALAGINTELYEAAEMDGAGRLKKIWHITLPGIRQTIVLVATLNIANILNAGFDQIYNLYSPIVYRTGDIIDTYVYRMGFLNAQFSLATAVGLMKSVVSFILIFTSYKMADKFANYRIF</sequence>
<feature type="domain" description="ABC transmembrane type-1" evidence="8">
    <location>
        <begin position="76"/>
        <end position="292"/>
    </location>
</feature>
<comment type="caution">
    <text evidence="9">The sequence shown here is derived from an EMBL/GenBank/DDBJ whole genome shotgun (WGS) entry which is preliminary data.</text>
</comment>
<dbReference type="EMBL" id="MCGI01000002">
    <property type="protein sequence ID" value="ODM11449.1"/>
    <property type="molecule type" value="Genomic_DNA"/>
</dbReference>
<feature type="transmembrane region" description="Helical" evidence="7">
    <location>
        <begin position="271"/>
        <end position="293"/>
    </location>
</feature>
<keyword evidence="5 7" id="KW-1133">Transmembrane helix</keyword>
<evidence type="ECO:0000256" key="6">
    <source>
        <dbReference type="ARBA" id="ARBA00023136"/>
    </source>
</evidence>
<dbReference type="InterPro" id="IPR000515">
    <property type="entry name" value="MetI-like"/>
</dbReference>
<dbReference type="GO" id="GO:0055085">
    <property type="term" value="P:transmembrane transport"/>
    <property type="evidence" value="ECO:0007669"/>
    <property type="project" value="InterPro"/>
</dbReference>
<evidence type="ECO:0000256" key="3">
    <source>
        <dbReference type="ARBA" id="ARBA00022475"/>
    </source>
</evidence>
<evidence type="ECO:0000313" key="10">
    <source>
        <dbReference type="Proteomes" id="UP000095003"/>
    </source>
</evidence>
<dbReference type="Pfam" id="PF00528">
    <property type="entry name" value="BPD_transp_1"/>
    <property type="match status" value="1"/>
</dbReference>
<dbReference type="GeneID" id="93305038"/>
<keyword evidence="6 7" id="KW-0472">Membrane</keyword>
<feature type="transmembrane region" description="Helical" evidence="7">
    <location>
        <begin position="21"/>
        <end position="43"/>
    </location>
</feature>
<evidence type="ECO:0000256" key="7">
    <source>
        <dbReference type="RuleBase" id="RU363032"/>
    </source>
</evidence>
<keyword evidence="2 7" id="KW-0813">Transport</keyword>
<dbReference type="PANTHER" id="PTHR43227:SF11">
    <property type="entry name" value="BLL4140 PROTEIN"/>
    <property type="match status" value="1"/>
</dbReference>
<dbReference type="AlphaFoldDB" id="A0A1E3ARV4"/>
<dbReference type="InterPro" id="IPR035906">
    <property type="entry name" value="MetI-like_sf"/>
</dbReference>
<keyword evidence="3" id="KW-1003">Cell membrane</keyword>
<comment type="similarity">
    <text evidence="7">Belongs to the binding-protein-dependent transport system permease family.</text>
</comment>
<reference evidence="9 10" key="1">
    <citation type="submission" date="2016-07" db="EMBL/GenBank/DDBJ databases">
        <title>Characterization of isolates of Eisenbergiella tayi derived from blood cultures, using whole genome sequencing.</title>
        <authorList>
            <person name="Burdz T."/>
            <person name="Wiebe D."/>
            <person name="Huynh C."/>
            <person name="Bernard K."/>
        </authorList>
    </citation>
    <scope>NUCLEOTIDE SEQUENCE [LARGE SCALE GENOMIC DNA]</scope>
    <source>
        <strain evidence="9 10">NML 120489</strain>
    </source>
</reference>